<dbReference type="PROSITE" id="PS00175">
    <property type="entry name" value="PG_MUTASE"/>
    <property type="match status" value="1"/>
</dbReference>
<dbReference type="EC" id="5.4.2.11" evidence="2"/>
<organism evidence="6 7">
    <name type="scientific">Nocardia terrae</name>
    <dbReference type="NCBI Taxonomy" id="2675851"/>
    <lineage>
        <taxon>Bacteria</taxon>
        <taxon>Bacillati</taxon>
        <taxon>Actinomycetota</taxon>
        <taxon>Actinomycetes</taxon>
        <taxon>Mycobacteriales</taxon>
        <taxon>Nocardiaceae</taxon>
        <taxon>Nocardia</taxon>
    </lineage>
</organism>
<evidence type="ECO:0000256" key="1">
    <source>
        <dbReference type="ARBA" id="ARBA00006717"/>
    </source>
</evidence>
<feature type="binding site" evidence="5">
    <location>
        <position position="75"/>
    </location>
    <ligand>
        <name>substrate</name>
    </ligand>
</feature>
<feature type="binding site" evidence="5">
    <location>
        <begin position="34"/>
        <end position="35"/>
    </location>
    <ligand>
        <name>substrate</name>
    </ligand>
</feature>
<evidence type="ECO:0000256" key="4">
    <source>
        <dbReference type="ARBA" id="ARBA00023235"/>
    </source>
</evidence>
<evidence type="ECO:0000256" key="2">
    <source>
        <dbReference type="ARBA" id="ARBA00012028"/>
    </source>
</evidence>
<keyword evidence="3" id="KW-0324">Glycolysis</keyword>
<dbReference type="InterPro" id="IPR013078">
    <property type="entry name" value="His_Pase_superF_clade-1"/>
</dbReference>
<dbReference type="Pfam" id="PF00300">
    <property type="entry name" value="His_Phos_1"/>
    <property type="match status" value="1"/>
</dbReference>
<comment type="similarity">
    <text evidence="1">Belongs to the phosphoglycerate mutase family. BPG-dependent PGAM subfamily.</text>
</comment>
<dbReference type="AlphaFoldDB" id="A0A7K1UPR6"/>
<dbReference type="Proteomes" id="UP000466794">
    <property type="component" value="Unassembled WGS sequence"/>
</dbReference>
<keyword evidence="7" id="KW-1185">Reference proteome</keyword>
<dbReference type="EMBL" id="WRPP01000001">
    <property type="protein sequence ID" value="MVU76330.1"/>
    <property type="molecule type" value="Genomic_DNA"/>
</dbReference>
<dbReference type="InterPro" id="IPR001345">
    <property type="entry name" value="PG/BPGM_mutase_AS"/>
</dbReference>
<dbReference type="SUPFAM" id="SSF53254">
    <property type="entry name" value="Phosphoglycerate mutase-like"/>
    <property type="match status" value="1"/>
</dbReference>
<dbReference type="Gene3D" id="3.40.50.1240">
    <property type="entry name" value="Phosphoglycerate mutase-like"/>
    <property type="match status" value="1"/>
</dbReference>
<evidence type="ECO:0000313" key="7">
    <source>
        <dbReference type="Proteomes" id="UP000466794"/>
    </source>
</evidence>
<keyword evidence="4" id="KW-0413">Isomerase</keyword>
<reference evidence="6 7" key="1">
    <citation type="submission" date="2019-12" db="EMBL/GenBank/DDBJ databases">
        <title>Nocardia sp. nov. ET3-3 isolated from soil.</title>
        <authorList>
            <person name="Kanchanasin P."/>
            <person name="Tanasupawat S."/>
            <person name="Yuki M."/>
            <person name="Kudo T."/>
        </authorList>
    </citation>
    <scope>NUCLEOTIDE SEQUENCE [LARGE SCALE GENOMIC DNA]</scope>
    <source>
        <strain evidence="6 7">ET3-3</strain>
    </source>
</reference>
<sequence length="218" mass="24285">MHVVGPGLESLTMVRHGQSVVNAAPYDGGMQFITGTRDADVQLTELGVTQATAAGKRLAEISPAFDLVMCSPYVRTRETARLALASLTPPPIVFDERLRDRETGILFGLTRTGIMVRYPREHRELRRLGSFYHRPPGGESWPDVALRLRSVLGEMHGHVLVFTHDIAVVLTRYLFGELDEADISAQTGAEVRNASITRWERTDSGLRRTMYNDTAHLD</sequence>
<evidence type="ECO:0000256" key="3">
    <source>
        <dbReference type="ARBA" id="ARBA00023152"/>
    </source>
</evidence>
<dbReference type="GO" id="GO:0004619">
    <property type="term" value="F:phosphoglycerate mutase activity"/>
    <property type="evidence" value="ECO:0007669"/>
    <property type="project" value="UniProtKB-EC"/>
</dbReference>
<dbReference type="RefSeq" id="WP_157355053.1">
    <property type="nucleotide sequence ID" value="NZ_WRPP01000001.1"/>
</dbReference>
<comment type="caution">
    <text evidence="6">The sequence shown here is derived from an EMBL/GenBank/DDBJ whole genome shotgun (WGS) entry which is preliminary data.</text>
</comment>
<evidence type="ECO:0000313" key="6">
    <source>
        <dbReference type="EMBL" id="MVU76330.1"/>
    </source>
</evidence>
<evidence type="ECO:0000256" key="5">
    <source>
        <dbReference type="PIRSR" id="PIRSR613078-2"/>
    </source>
</evidence>
<gene>
    <name evidence="6" type="ORF">GPX89_03620</name>
</gene>
<protein>
    <recommendedName>
        <fullName evidence="2">phosphoglycerate mutase (2,3-diphosphoglycerate-dependent)</fullName>
        <ecNumber evidence="2">5.4.2.11</ecNumber>
    </recommendedName>
</protein>
<feature type="binding site" evidence="5">
    <location>
        <begin position="15"/>
        <end position="22"/>
    </location>
    <ligand>
        <name>substrate</name>
    </ligand>
</feature>
<dbReference type="SMART" id="SM00855">
    <property type="entry name" value="PGAM"/>
    <property type="match status" value="1"/>
</dbReference>
<dbReference type="InterPro" id="IPR029033">
    <property type="entry name" value="His_PPase_superfam"/>
</dbReference>
<dbReference type="InterPro" id="IPR005952">
    <property type="entry name" value="Phosphogly_mut1"/>
</dbReference>
<name>A0A7K1UPR6_9NOCA</name>
<proteinExistence type="inferred from homology"/>
<dbReference type="PANTHER" id="PTHR11931">
    <property type="entry name" value="PHOSPHOGLYCERATE MUTASE"/>
    <property type="match status" value="1"/>
</dbReference>
<dbReference type="GO" id="GO:0006096">
    <property type="term" value="P:glycolytic process"/>
    <property type="evidence" value="ECO:0007669"/>
    <property type="project" value="UniProtKB-KW"/>
</dbReference>
<dbReference type="CDD" id="cd07067">
    <property type="entry name" value="HP_PGM_like"/>
    <property type="match status" value="1"/>
</dbReference>
<accession>A0A7K1UPR6</accession>